<keyword evidence="3" id="KW-1185">Reference proteome</keyword>
<organism evidence="2 3">
    <name type="scientific">Glossina palpalis gambiensis</name>
    <dbReference type="NCBI Taxonomy" id="67801"/>
    <lineage>
        <taxon>Eukaryota</taxon>
        <taxon>Metazoa</taxon>
        <taxon>Ecdysozoa</taxon>
        <taxon>Arthropoda</taxon>
        <taxon>Hexapoda</taxon>
        <taxon>Insecta</taxon>
        <taxon>Pterygota</taxon>
        <taxon>Neoptera</taxon>
        <taxon>Endopterygota</taxon>
        <taxon>Diptera</taxon>
        <taxon>Brachycera</taxon>
        <taxon>Muscomorpha</taxon>
        <taxon>Hippoboscoidea</taxon>
        <taxon>Glossinidae</taxon>
        <taxon>Glossina</taxon>
    </lineage>
</organism>
<dbReference type="EnsemblMetazoa" id="GPPI015464-RA">
    <property type="protein sequence ID" value="GPPI015464-PA"/>
    <property type="gene ID" value="GPPI015464"/>
</dbReference>
<keyword evidence="1" id="KW-0472">Membrane</keyword>
<proteinExistence type="predicted"/>
<keyword evidence="1" id="KW-1133">Transmembrane helix</keyword>
<keyword evidence="1" id="KW-0812">Transmembrane</keyword>
<name>A0A1B0B170_9MUSC</name>
<dbReference type="AlphaFoldDB" id="A0A1B0B170"/>
<dbReference type="VEuPathDB" id="VectorBase:GPPI015464"/>
<sequence length="92" mass="11071">MESFMVERKTYTNFQSPLVTKLKTWLLTVVAAVVGVIRTTRRQQSWRGHLQAYLLQFLWKYLKVCIGHSVKRYRIREKNFFFFSTLYECGLN</sequence>
<protein>
    <submittedName>
        <fullName evidence="2">Uncharacterized protein</fullName>
    </submittedName>
</protein>
<feature type="transmembrane region" description="Helical" evidence="1">
    <location>
        <begin position="20"/>
        <end position="37"/>
    </location>
</feature>
<reference evidence="3" key="1">
    <citation type="submission" date="2015-01" db="EMBL/GenBank/DDBJ databases">
        <authorList>
            <person name="Aksoy S."/>
            <person name="Warren W."/>
            <person name="Wilson R.K."/>
        </authorList>
    </citation>
    <scope>NUCLEOTIDE SEQUENCE [LARGE SCALE GENOMIC DNA]</scope>
    <source>
        <strain evidence="3">IAEA</strain>
    </source>
</reference>
<dbReference type="EMBL" id="JXJN01007024">
    <property type="status" value="NOT_ANNOTATED_CDS"/>
    <property type="molecule type" value="Genomic_DNA"/>
</dbReference>
<dbReference type="Proteomes" id="UP000092460">
    <property type="component" value="Unassembled WGS sequence"/>
</dbReference>
<evidence type="ECO:0000256" key="1">
    <source>
        <dbReference type="SAM" id="Phobius"/>
    </source>
</evidence>
<evidence type="ECO:0000313" key="3">
    <source>
        <dbReference type="Proteomes" id="UP000092460"/>
    </source>
</evidence>
<reference evidence="2" key="2">
    <citation type="submission" date="2020-05" db="UniProtKB">
        <authorList>
            <consortium name="EnsemblMetazoa"/>
        </authorList>
    </citation>
    <scope>IDENTIFICATION</scope>
    <source>
        <strain evidence="2">IAEA</strain>
    </source>
</reference>
<evidence type="ECO:0000313" key="2">
    <source>
        <dbReference type="EnsemblMetazoa" id="GPPI015464-PA"/>
    </source>
</evidence>
<accession>A0A1B0B170</accession>